<feature type="transmembrane region" description="Helical" evidence="8">
    <location>
        <begin position="368"/>
        <end position="387"/>
    </location>
</feature>
<feature type="transmembrane region" description="Helical" evidence="8">
    <location>
        <begin position="207"/>
        <end position="229"/>
    </location>
</feature>
<evidence type="ECO:0000256" key="5">
    <source>
        <dbReference type="ARBA" id="ARBA00022989"/>
    </source>
</evidence>
<feature type="transmembrane region" description="Helical" evidence="8">
    <location>
        <begin position="318"/>
        <end position="341"/>
    </location>
</feature>
<comment type="similarity">
    <text evidence="7">Belongs to the major facilitator superfamily. DHA1 family. Polyamines/proton antiporter (TC 2.A.1.2.16) subfamily.</text>
</comment>
<evidence type="ECO:0000256" key="4">
    <source>
        <dbReference type="ARBA" id="ARBA00022692"/>
    </source>
</evidence>
<dbReference type="PANTHER" id="PTHR23502">
    <property type="entry name" value="MAJOR FACILITATOR SUPERFAMILY"/>
    <property type="match status" value="1"/>
</dbReference>
<dbReference type="FunFam" id="1.20.1250.20:FF:000011">
    <property type="entry name" value="MFS multidrug transporter, putative"/>
    <property type="match status" value="1"/>
</dbReference>
<dbReference type="GO" id="GO:0005886">
    <property type="term" value="C:plasma membrane"/>
    <property type="evidence" value="ECO:0007669"/>
    <property type="project" value="UniProtKB-SubCell"/>
</dbReference>
<evidence type="ECO:0000259" key="9">
    <source>
        <dbReference type="PROSITE" id="PS50850"/>
    </source>
</evidence>
<dbReference type="InterPro" id="IPR036259">
    <property type="entry name" value="MFS_trans_sf"/>
</dbReference>
<dbReference type="GeneID" id="63745680"/>
<keyword evidence="11" id="KW-1185">Reference proteome</keyword>
<dbReference type="InterPro" id="IPR011701">
    <property type="entry name" value="MFS"/>
</dbReference>
<name>A0A1L9R7Q4_ASPWE</name>
<protein>
    <recommendedName>
        <fullName evidence="9">Major facilitator superfamily (MFS) profile domain-containing protein</fullName>
    </recommendedName>
</protein>
<feature type="transmembrane region" description="Helical" evidence="8">
    <location>
        <begin position="55"/>
        <end position="78"/>
    </location>
</feature>
<keyword evidence="5 8" id="KW-1133">Transmembrane helix</keyword>
<dbReference type="OrthoDB" id="446368at2759"/>
<evidence type="ECO:0000256" key="2">
    <source>
        <dbReference type="ARBA" id="ARBA00022448"/>
    </source>
</evidence>
<feature type="transmembrane region" description="Helical" evidence="8">
    <location>
        <begin position="90"/>
        <end position="109"/>
    </location>
</feature>
<dbReference type="Pfam" id="PF07690">
    <property type="entry name" value="MFS_1"/>
    <property type="match status" value="1"/>
</dbReference>
<dbReference type="PANTHER" id="PTHR23502:SF186">
    <property type="entry name" value="MAJOR FACILITATOR SUPERFAMILY (MFS) PROFILE DOMAIN-CONTAINING PROTEIN"/>
    <property type="match status" value="1"/>
</dbReference>
<feature type="transmembrane region" description="Helical" evidence="8">
    <location>
        <begin position="121"/>
        <end position="142"/>
    </location>
</feature>
<evidence type="ECO:0000256" key="7">
    <source>
        <dbReference type="ARBA" id="ARBA00038459"/>
    </source>
</evidence>
<dbReference type="AlphaFoldDB" id="A0A1L9R7Q4"/>
<keyword evidence="4 8" id="KW-0812">Transmembrane</keyword>
<proteinExistence type="inferred from homology"/>
<dbReference type="STRING" id="1073089.A0A1L9R7Q4"/>
<evidence type="ECO:0000256" key="3">
    <source>
        <dbReference type="ARBA" id="ARBA00022475"/>
    </source>
</evidence>
<evidence type="ECO:0000256" key="1">
    <source>
        <dbReference type="ARBA" id="ARBA00004651"/>
    </source>
</evidence>
<organism evidence="10 11">
    <name type="scientific">Aspergillus wentii DTO 134E9</name>
    <dbReference type="NCBI Taxonomy" id="1073089"/>
    <lineage>
        <taxon>Eukaryota</taxon>
        <taxon>Fungi</taxon>
        <taxon>Dikarya</taxon>
        <taxon>Ascomycota</taxon>
        <taxon>Pezizomycotina</taxon>
        <taxon>Eurotiomycetes</taxon>
        <taxon>Eurotiomycetidae</taxon>
        <taxon>Eurotiales</taxon>
        <taxon>Aspergillaceae</taxon>
        <taxon>Aspergillus</taxon>
        <taxon>Aspergillus subgen. Cremei</taxon>
    </lineage>
</organism>
<feature type="transmembrane region" description="Helical" evidence="8">
    <location>
        <begin position="180"/>
        <end position="201"/>
    </location>
</feature>
<dbReference type="SUPFAM" id="SSF103473">
    <property type="entry name" value="MFS general substrate transporter"/>
    <property type="match status" value="1"/>
</dbReference>
<keyword evidence="3" id="KW-1003">Cell membrane</keyword>
<dbReference type="InterPro" id="IPR020846">
    <property type="entry name" value="MFS_dom"/>
</dbReference>
<feature type="transmembrane region" description="Helical" evidence="8">
    <location>
        <begin position="426"/>
        <end position="449"/>
    </location>
</feature>
<keyword evidence="2" id="KW-0813">Transport</keyword>
<evidence type="ECO:0000256" key="6">
    <source>
        <dbReference type="ARBA" id="ARBA00023136"/>
    </source>
</evidence>
<dbReference type="PROSITE" id="PS50850">
    <property type="entry name" value="MFS"/>
    <property type="match status" value="1"/>
</dbReference>
<evidence type="ECO:0000256" key="8">
    <source>
        <dbReference type="SAM" id="Phobius"/>
    </source>
</evidence>
<dbReference type="EMBL" id="KV878216">
    <property type="protein sequence ID" value="OJJ30955.1"/>
    <property type="molecule type" value="Genomic_DNA"/>
</dbReference>
<feature type="transmembrane region" description="Helical" evidence="8">
    <location>
        <begin position="286"/>
        <end position="312"/>
    </location>
</feature>
<comment type="subcellular location">
    <subcellularLocation>
        <location evidence="1">Cell membrane</location>
        <topology evidence="1">Multi-pass membrane protein</topology>
    </subcellularLocation>
</comment>
<evidence type="ECO:0000313" key="11">
    <source>
        <dbReference type="Proteomes" id="UP000184383"/>
    </source>
</evidence>
<feature type="domain" description="Major facilitator superfamily (MFS) profile" evidence="9">
    <location>
        <begin position="55"/>
        <end position="490"/>
    </location>
</feature>
<reference evidence="11" key="1">
    <citation type="journal article" date="2017" name="Genome Biol.">
        <title>Comparative genomics reveals high biological diversity and specific adaptations in the industrially and medically important fungal genus Aspergillus.</title>
        <authorList>
            <person name="de Vries R.P."/>
            <person name="Riley R."/>
            <person name="Wiebenga A."/>
            <person name="Aguilar-Osorio G."/>
            <person name="Amillis S."/>
            <person name="Uchima C.A."/>
            <person name="Anderluh G."/>
            <person name="Asadollahi M."/>
            <person name="Askin M."/>
            <person name="Barry K."/>
            <person name="Battaglia E."/>
            <person name="Bayram O."/>
            <person name="Benocci T."/>
            <person name="Braus-Stromeyer S.A."/>
            <person name="Caldana C."/>
            <person name="Canovas D."/>
            <person name="Cerqueira G.C."/>
            <person name="Chen F."/>
            <person name="Chen W."/>
            <person name="Choi C."/>
            <person name="Clum A."/>
            <person name="Dos Santos R.A."/>
            <person name="Damasio A.R."/>
            <person name="Diallinas G."/>
            <person name="Emri T."/>
            <person name="Fekete E."/>
            <person name="Flipphi M."/>
            <person name="Freyberg S."/>
            <person name="Gallo A."/>
            <person name="Gournas C."/>
            <person name="Habgood R."/>
            <person name="Hainaut M."/>
            <person name="Harispe M.L."/>
            <person name="Henrissat B."/>
            <person name="Hilden K.S."/>
            <person name="Hope R."/>
            <person name="Hossain A."/>
            <person name="Karabika E."/>
            <person name="Karaffa L."/>
            <person name="Karanyi Z."/>
            <person name="Krasevec N."/>
            <person name="Kuo A."/>
            <person name="Kusch H."/>
            <person name="LaButti K."/>
            <person name="Lagendijk E.L."/>
            <person name="Lapidus A."/>
            <person name="Levasseur A."/>
            <person name="Lindquist E."/>
            <person name="Lipzen A."/>
            <person name="Logrieco A.F."/>
            <person name="MacCabe A."/>
            <person name="Maekelae M.R."/>
            <person name="Malavazi I."/>
            <person name="Melin P."/>
            <person name="Meyer V."/>
            <person name="Mielnichuk N."/>
            <person name="Miskei M."/>
            <person name="Molnar A.P."/>
            <person name="Mule G."/>
            <person name="Ngan C.Y."/>
            <person name="Orejas M."/>
            <person name="Orosz E."/>
            <person name="Ouedraogo J.P."/>
            <person name="Overkamp K.M."/>
            <person name="Park H.-S."/>
            <person name="Perrone G."/>
            <person name="Piumi F."/>
            <person name="Punt P.J."/>
            <person name="Ram A.F."/>
            <person name="Ramon A."/>
            <person name="Rauscher S."/>
            <person name="Record E."/>
            <person name="Riano-Pachon D.M."/>
            <person name="Robert V."/>
            <person name="Roehrig J."/>
            <person name="Ruller R."/>
            <person name="Salamov A."/>
            <person name="Salih N.S."/>
            <person name="Samson R.A."/>
            <person name="Sandor E."/>
            <person name="Sanguinetti M."/>
            <person name="Schuetze T."/>
            <person name="Sepcic K."/>
            <person name="Shelest E."/>
            <person name="Sherlock G."/>
            <person name="Sophianopoulou V."/>
            <person name="Squina F.M."/>
            <person name="Sun H."/>
            <person name="Susca A."/>
            <person name="Todd R.B."/>
            <person name="Tsang A."/>
            <person name="Unkles S.E."/>
            <person name="van de Wiele N."/>
            <person name="van Rossen-Uffink D."/>
            <person name="Oliveira J.V."/>
            <person name="Vesth T.C."/>
            <person name="Visser J."/>
            <person name="Yu J.-H."/>
            <person name="Zhou M."/>
            <person name="Andersen M.R."/>
            <person name="Archer D.B."/>
            <person name="Baker S.E."/>
            <person name="Benoit I."/>
            <person name="Brakhage A.A."/>
            <person name="Braus G.H."/>
            <person name="Fischer R."/>
            <person name="Frisvad J.C."/>
            <person name="Goldman G.H."/>
            <person name="Houbraken J."/>
            <person name="Oakley B."/>
            <person name="Pocsi I."/>
            <person name="Scazzocchio C."/>
            <person name="Seiboth B."/>
            <person name="vanKuyk P.A."/>
            <person name="Wortman J."/>
            <person name="Dyer P.S."/>
            <person name="Grigoriev I.V."/>
        </authorList>
    </citation>
    <scope>NUCLEOTIDE SEQUENCE [LARGE SCALE GENOMIC DNA]</scope>
    <source>
        <strain evidence="11">DTO 134E9</strain>
    </source>
</reference>
<dbReference type="VEuPathDB" id="FungiDB:ASPWEDRAFT_162556"/>
<dbReference type="Gene3D" id="1.20.1250.20">
    <property type="entry name" value="MFS general substrate transporter like domains"/>
    <property type="match status" value="1"/>
</dbReference>
<keyword evidence="6 8" id="KW-0472">Membrane</keyword>
<feature type="transmembrane region" description="Helical" evidence="8">
    <location>
        <begin position="393"/>
        <end position="414"/>
    </location>
</feature>
<dbReference type="Proteomes" id="UP000184383">
    <property type="component" value="Unassembled WGS sequence"/>
</dbReference>
<accession>A0A1L9R7Q4</accession>
<dbReference type="RefSeq" id="XP_040684632.1">
    <property type="nucleotide sequence ID" value="XM_040829832.1"/>
</dbReference>
<sequence length="527" mass="57367">MSWIQYLLFCTPPDDHVCNHNYAGKGTEDDPYIVDYLHNDPQDAMNFSYGRKRAIAILQSLSTFVVTFSSSVYVSSIGGIEKRFIVSGEVATLGLSLFVLGFAVGPLIWAPLSEMYGRRAIYVVSFMAYTAFSVAATCSPNITALLVLRFFASAFGSSSMTNTGGVIADMFSKSQRGLATGLFVTAPFLGPALGPIAGGFLAETQDWRWPLGLIAIMGGVVWIITTLTTPETYAPFILRCRAKALSRMTGSVYVPRMNAGHPPKTFSQELLVSLTRPWIFLFREPIVLLTSLYVSIVYGTLYMFFAGFPIVFQYTRGWSQGIAGLPFVGVAIGVCLATLAAGVDNKHYVRLCAEAEAGGGTVEPEARLSTAMVGSFVIPTGLFLFAWTTYPSVHWIVPIIGAVIFSCGLVMVFISLMSYLVDSYTVYAASVLAANSALRSLFGTAFPLFTTQMYENLGNQWASSIPAFLVLACVPFPFLFHRYGAQIRAKSKYSLEAAKVLEMMRRQPDGVVEGESNGPEKKAHQAV</sequence>
<dbReference type="GO" id="GO:0022857">
    <property type="term" value="F:transmembrane transporter activity"/>
    <property type="evidence" value="ECO:0007669"/>
    <property type="project" value="InterPro"/>
</dbReference>
<feature type="transmembrane region" description="Helical" evidence="8">
    <location>
        <begin position="461"/>
        <end position="480"/>
    </location>
</feature>
<dbReference type="CDD" id="cd17323">
    <property type="entry name" value="MFS_Tpo1_MDR_like"/>
    <property type="match status" value="1"/>
</dbReference>
<gene>
    <name evidence="10" type="ORF">ASPWEDRAFT_162556</name>
</gene>
<evidence type="ECO:0000313" key="10">
    <source>
        <dbReference type="EMBL" id="OJJ30955.1"/>
    </source>
</evidence>